<protein>
    <submittedName>
        <fullName evidence="1">Uncharacterized protein</fullName>
    </submittedName>
</protein>
<sequence>MSRTYYIWALVRQVGEGKKIIIKDNPKYWPTISTHHSSPIDPQNGFHRLLLPSIPTIFFRSRRRIHHHNHRQPPHRPPPPLTSASSRLVSFIHGGFEGAFATCKIIFFHLL</sequence>
<reference evidence="1 2" key="1">
    <citation type="submission" date="2022-01" db="EMBL/GenBank/DDBJ databases">
        <authorList>
            <person name="Xiong W."/>
            <person name="Schranz E."/>
        </authorList>
    </citation>
    <scope>NUCLEOTIDE SEQUENCE [LARGE SCALE GENOMIC DNA]</scope>
</reference>
<comment type="caution">
    <text evidence="1">The sequence shown here is derived from an EMBL/GenBank/DDBJ whole genome shotgun (WGS) entry which is preliminary data.</text>
</comment>
<name>A0AAU9N3H5_9ASTR</name>
<gene>
    <name evidence="1" type="ORF">LVIROSA_LOCUS19735</name>
</gene>
<proteinExistence type="predicted"/>
<keyword evidence="2" id="KW-1185">Reference proteome</keyword>
<accession>A0AAU9N3H5</accession>
<dbReference type="AlphaFoldDB" id="A0AAU9N3H5"/>
<evidence type="ECO:0000313" key="2">
    <source>
        <dbReference type="Proteomes" id="UP001157418"/>
    </source>
</evidence>
<dbReference type="EMBL" id="CAKMRJ010003334">
    <property type="protein sequence ID" value="CAH1433130.1"/>
    <property type="molecule type" value="Genomic_DNA"/>
</dbReference>
<organism evidence="1 2">
    <name type="scientific">Lactuca virosa</name>
    <dbReference type="NCBI Taxonomy" id="75947"/>
    <lineage>
        <taxon>Eukaryota</taxon>
        <taxon>Viridiplantae</taxon>
        <taxon>Streptophyta</taxon>
        <taxon>Embryophyta</taxon>
        <taxon>Tracheophyta</taxon>
        <taxon>Spermatophyta</taxon>
        <taxon>Magnoliopsida</taxon>
        <taxon>eudicotyledons</taxon>
        <taxon>Gunneridae</taxon>
        <taxon>Pentapetalae</taxon>
        <taxon>asterids</taxon>
        <taxon>campanulids</taxon>
        <taxon>Asterales</taxon>
        <taxon>Asteraceae</taxon>
        <taxon>Cichorioideae</taxon>
        <taxon>Cichorieae</taxon>
        <taxon>Lactucinae</taxon>
        <taxon>Lactuca</taxon>
    </lineage>
</organism>
<evidence type="ECO:0000313" key="1">
    <source>
        <dbReference type="EMBL" id="CAH1433130.1"/>
    </source>
</evidence>
<dbReference type="Proteomes" id="UP001157418">
    <property type="component" value="Unassembled WGS sequence"/>
</dbReference>